<evidence type="ECO:0000313" key="2">
    <source>
        <dbReference type="EMBL" id="PJE62945.1"/>
    </source>
</evidence>
<accession>A0A2M8KSQ7</accession>
<protein>
    <submittedName>
        <fullName evidence="2">Uncharacterized protein</fullName>
    </submittedName>
</protein>
<proteinExistence type="predicted"/>
<feature type="transmembrane region" description="Helical" evidence="1">
    <location>
        <begin position="35"/>
        <end position="54"/>
    </location>
</feature>
<keyword evidence="1" id="KW-1133">Transmembrane helix</keyword>
<dbReference type="EMBL" id="PFED01000094">
    <property type="protein sequence ID" value="PJE62945.1"/>
    <property type="molecule type" value="Genomic_DNA"/>
</dbReference>
<sequence length="77" mass="9142">MFLRILEVLLVQFIEFWMKNNLLEYLSIKLPVTSWSSWTVLTLGEFIVIWLSVIGTKSKTSTLKELFMKPLMITFRQ</sequence>
<dbReference type="AlphaFoldDB" id="A0A2M8KSQ7"/>
<dbReference type="Proteomes" id="UP000229554">
    <property type="component" value="Unassembled WGS sequence"/>
</dbReference>
<keyword evidence="1" id="KW-0472">Membrane</keyword>
<evidence type="ECO:0000313" key="3">
    <source>
        <dbReference type="Proteomes" id="UP000229554"/>
    </source>
</evidence>
<keyword evidence="1" id="KW-0812">Transmembrane</keyword>
<name>A0A2M8KSQ7_9BACT</name>
<gene>
    <name evidence="2" type="ORF">COU88_02235</name>
</gene>
<comment type="caution">
    <text evidence="2">The sequence shown here is derived from an EMBL/GenBank/DDBJ whole genome shotgun (WGS) entry which is preliminary data.</text>
</comment>
<evidence type="ECO:0000256" key="1">
    <source>
        <dbReference type="SAM" id="Phobius"/>
    </source>
</evidence>
<reference evidence="3" key="1">
    <citation type="submission" date="2017-09" db="EMBL/GenBank/DDBJ databases">
        <title>Depth-based differentiation of microbial function through sediment-hosted aquifers and enrichment of novel symbionts in the deep terrestrial subsurface.</title>
        <authorList>
            <person name="Probst A.J."/>
            <person name="Ladd B."/>
            <person name="Jarett J.K."/>
            <person name="Geller-Mcgrath D.E."/>
            <person name="Sieber C.M.K."/>
            <person name="Emerson J.B."/>
            <person name="Anantharaman K."/>
            <person name="Thomas B.C."/>
            <person name="Malmstrom R."/>
            <person name="Stieglmeier M."/>
            <person name="Klingl A."/>
            <person name="Woyke T."/>
            <person name="Ryan C.M."/>
            <person name="Banfield J.F."/>
        </authorList>
    </citation>
    <scope>NUCLEOTIDE SEQUENCE [LARGE SCALE GENOMIC DNA]</scope>
</reference>
<organism evidence="2 3">
    <name type="scientific">Candidatus Roizmanbacteria bacterium CG10_big_fil_rev_8_21_14_0_10_39_6</name>
    <dbReference type="NCBI Taxonomy" id="1974853"/>
    <lineage>
        <taxon>Bacteria</taxon>
        <taxon>Candidatus Roizmaniibacteriota</taxon>
    </lineage>
</organism>